<sequence length="255" mass="28253">MLDARSIQLRRKIISVLDASRKGHIKSAFSCLEIVRVLYDDILREGDKFILSKGHGCLAQYVMLADKGYISDDDLFQFCKEGALLGGHPSHKINGVEVSTGSLGHGLPIGVGFALAGHRTFVLLGDGECNEGSVWEAAMCASKHKLSNLTVIVDCNEQQSYGSTREVLPLKPFTAKWEAFGFFTRNVDGHNSDRLLDAFSRASFIPSKPQCIIAHTTKGKGIKFVEDDPRWHYKNDITDEQIKELYEGLEGYNEG</sequence>
<dbReference type="AlphaFoldDB" id="A0A0F9WJ14"/>
<proteinExistence type="predicted"/>
<dbReference type="PANTHER" id="PTHR47514">
    <property type="entry name" value="TRANSKETOLASE N-TERMINAL SECTION-RELATED"/>
    <property type="match status" value="1"/>
</dbReference>
<dbReference type="CDD" id="cd02012">
    <property type="entry name" value="TPP_TK"/>
    <property type="match status" value="1"/>
</dbReference>
<dbReference type="PANTHER" id="PTHR47514:SF2">
    <property type="entry name" value="TRANSKETOLASE"/>
    <property type="match status" value="1"/>
</dbReference>
<evidence type="ECO:0000313" key="2">
    <source>
        <dbReference type="EMBL" id="KKN78423.1"/>
    </source>
</evidence>
<feature type="domain" description="Transketolase N-terminal" evidence="1">
    <location>
        <begin position="16"/>
        <end position="230"/>
    </location>
</feature>
<dbReference type="Gene3D" id="3.40.50.970">
    <property type="match status" value="1"/>
</dbReference>
<name>A0A0F9WJ14_9ZZZZ</name>
<dbReference type="InterPro" id="IPR005474">
    <property type="entry name" value="Transketolase_N"/>
</dbReference>
<reference evidence="2" key="1">
    <citation type="journal article" date="2015" name="Nature">
        <title>Complex archaea that bridge the gap between prokaryotes and eukaryotes.</title>
        <authorList>
            <person name="Spang A."/>
            <person name="Saw J.H."/>
            <person name="Jorgensen S.L."/>
            <person name="Zaremba-Niedzwiedzka K."/>
            <person name="Martijn J."/>
            <person name="Lind A.E."/>
            <person name="van Eijk R."/>
            <person name="Schleper C."/>
            <person name="Guy L."/>
            <person name="Ettema T.J."/>
        </authorList>
    </citation>
    <scope>NUCLEOTIDE SEQUENCE</scope>
</reference>
<protein>
    <recommendedName>
        <fullName evidence="1">Transketolase N-terminal domain-containing protein</fullName>
    </recommendedName>
</protein>
<gene>
    <name evidence="2" type="ORF">LCGC14_0349550</name>
</gene>
<dbReference type="EMBL" id="LAZR01000262">
    <property type="protein sequence ID" value="KKN78423.1"/>
    <property type="molecule type" value="Genomic_DNA"/>
</dbReference>
<evidence type="ECO:0000259" key="1">
    <source>
        <dbReference type="Pfam" id="PF00456"/>
    </source>
</evidence>
<dbReference type="Pfam" id="PF00456">
    <property type="entry name" value="Transketolase_N"/>
    <property type="match status" value="1"/>
</dbReference>
<organism evidence="2">
    <name type="scientific">marine sediment metagenome</name>
    <dbReference type="NCBI Taxonomy" id="412755"/>
    <lineage>
        <taxon>unclassified sequences</taxon>
        <taxon>metagenomes</taxon>
        <taxon>ecological metagenomes</taxon>
    </lineage>
</organism>
<dbReference type="InterPro" id="IPR029061">
    <property type="entry name" value="THDP-binding"/>
</dbReference>
<accession>A0A0F9WJ14</accession>
<dbReference type="SUPFAM" id="SSF52518">
    <property type="entry name" value="Thiamin diphosphate-binding fold (THDP-binding)"/>
    <property type="match status" value="1"/>
</dbReference>
<comment type="caution">
    <text evidence="2">The sequence shown here is derived from an EMBL/GenBank/DDBJ whole genome shotgun (WGS) entry which is preliminary data.</text>
</comment>